<evidence type="ECO:0000313" key="2">
    <source>
        <dbReference type="EMBL" id="CAB1451971.1"/>
    </source>
</evidence>
<proteinExistence type="predicted"/>
<accession>A0A9N7VGN6</accession>
<keyword evidence="3" id="KW-1185">Reference proteome</keyword>
<dbReference type="Proteomes" id="UP001153269">
    <property type="component" value="Unassembled WGS sequence"/>
</dbReference>
<dbReference type="EMBL" id="CADEAL010004111">
    <property type="protein sequence ID" value="CAB1451971.1"/>
    <property type="molecule type" value="Genomic_DNA"/>
</dbReference>
<comment type="caution">
    <text evidence="2">The sequence shown here is derived from an EMBL/GenBank/DDBJ whole genome shotgun (WGS) entry which is preliminary data.</text>
</comment>
<feature type="region of interest" description="Disordered" evidence="1">
    <location>
        <begin position="1"/>
        <end position="96"/>
    </location>
</feature>
<dbReference type="AlphaFoldDB" id="A0A9N7VGN6"/>
<protein>
    <submittedName>
        <fullName evidence="2">Uncharacterized protein</fullName>
    </submittedName>
</protein>
<evidence type="ECO:0000256" key="1">
    <source>
        <dbReference type="SAM" id="MobiDB-lite"/>
    </source>
</evidence>
<evidence type="ECO:0000313" key="3">
    <source>
        <dbReference type="Proteomes" id="UP001153269"/>
    </source>
</evidence>
<gene>
    <name evidence="2" type="ORF">PLEPLA_LOCUS39710</name>
</gene>
<sequence>MRIPLSLCPPPPEEEGVAPRPAEEANGANLRVRPGFCCSRPKTGGINEREPEGFHPGAAGPDGLKGKSSRLLPEKKDQETLSQTRTQTPQHSAQPVGALLGGVVRAAAVFSVSRDSELRGASSALASLGIYRN</sequence>
<name>A0A9N7VGN6_PLEPL</name>
<organism evidence="2 3">
    <name type="scientific">Pleuronectes platessa</name>
    <name type="common">European plaice</name>
    <dbReference type="NCBI Taxonomy" id="8262"/>
    <lineage>
        <taxon>Eukaryota</taxon>
        <taxon>Metazoa</taxon>
        <taxon>Chordata</taxon>
        <taxon>Craniata</taxon>
        <taxon>Vertebrata</taxon>
        <taxon>Euteleostomi</taxon>
        <taxon>Actinopterygii</taxon>
        <taxon>Neopterygii</taxon>
        <taxon>Teleostei</taxon>
        <taxon>Neoteleostei</taxon>
        <taxon>Acanthomorphata</taxon>
        <taxon>Carangaria</taxon>
        <taxon>Pleuronectiformes</taxon>
        <taxon>Pleuronectoidei</taxon>
        <taxon>Pleuronectidae</taxon>
        <taxon>Pleuronectes</taxon>
    </lineage>
</organism>
<reference evidence="2" key="1">
    <citation type="submission" date="2020-03" db="EMBL/GenBank/DDBJ databases">
        <authorList>
            <person name="Weist P."/>
        </authorList>
    </citation>
    <scope>NUCLEOTIDE SEQUENCE</scope>
</reference>
<feature type="compositionally biased region" description="Polar residues" evidence="1">
    <location>
        <begin position="80"/>
        <end position="93"/>
    </location>
</feature>